<dbReference type="Pfam" id="PF04185">
    <property type="entry name" value="Phosphoesterase"/>
    <property type="match status" value="1"/>
</dbReference>
<dbReference type="PANTHER" id="PTHR31956:SF1">
    <property type="entry name" value="NON-SPECIFIC PHOSPHOLIPASE C1"/>
    <property type="match status" value="1"/>
</dbReference>
<sequence>MKAALIFIHAATVSAGSLKDIKHVVLFMQENRAFDHYFGTMAGVRGFSDPNVQVNADGKNTFQQKVTPDISTEAETLLPYYINYLGENWTESTQCTGAGQNSFQNNQACLNNDLNNLWAVNNTPTSWAHFRRQDLPVHFSIAEAWTVADMYQEGVIAATEPNRVTWMTGSVNCPGGPQTPDQGGAVLDNNGTPGCEAPGFACFPFSWKTVPEFHQDAGVTWQVYQDVDNFGDDALSSFVQYQNAGPDDPLTKYGNSYPGLDKFYSDAEAGILPQVSWIVGPAELSEHVPYLPRDGAWLQKKVVDAVVHGAAYNSTVVMISYDETGGWGDHITPFHSSPGTPGEWLDDRHTQDQAYLNASLQSAQQLTHPGFRVPFYIVSPWTRGGNVFTEMADHNSQIIFVEQWLEALGYNGATTDQIPVWRRQHMSTLLNAFDFDHPDYSIANLVEAMTPSEDADGNWDAASICQGKYGDPPTKPPAPFGPENENSDPSKLSEEGFKSVRGYLTEGRYLVFEMNRYAVTAGPNATDITGTEATSDHRSKNQRWVIHATGGTGTDGGQGSGSFVLSSAADGRFLADHTSLAKDRSGAETYTIADMGNGKGYSLMKENGKYLSINLNGTIDIVGSCAKGFQIFSVTYQS</sequence>
<dbReference type="CDD" id="cd16014">
    <property type="entry name" value="PLC"/>
    <property type="match status" value="1"/>
</dbReference>
<organism evidence="3 4">
    <name type="scientific">Lachnellula hyalina</name>
    <dbReference type="NCBI Taxonomy" id="1316788"/>
    <lineage>
        <taxon>Eukaryota</taxon>
        <taxon>Fungi</taxon>
        <taxon>Dikarya</taxon>
        <taxon>Ascomycota</taxon>
        <taxon>Pezizomycotina</taxon>
        <taxon>Leotiomycetes</taxon>
        <taxon>Helotiales</taxon>
        <taxon>Lachnaceae</taxon>
        <taxon>Lachnellula</taxon>
    </lineage>
</organism>
<dbReference type="GO" id="GO:0042578">
    <property type="term" value="F:phosphoric ester hydrolase activity"/>
    <property type="evidence" value="ECO:0007669"/>
    <property type="project" value="UniProtKB-ARBA"/>
</dbReference>
<comment type="caution">
    <text evidence="3">The sequence shown here is derived from an EMBL/GenBank/DDBJ whole genome shotgun (WGS) entry which is preliminary data.</text>
</comment>
<reference evidence="3 4" key="1">
    <citation type="submission" date="2018-05" db="EMBL/GenBank/DDBJ databases">
        <title>Genome sequencing and assembly of the regulated plant pathogen Lachnellula willkommii and related sister species for the development of diagnostic species identification markers.</title>
        <authorList>
            <person name="Giroux E."/>
            <person name="Bilodeau G."/>
        </authorList>
    </citation>
    <scope>NUCLEOTIDE SEQUENCE [LARGE SCALE GENOMIC DNA]</scope>
    <source>
        <strain evidence="3 4">CBS 185.66</strain>
    </source>
</reference>
<proteinExistence type="predicted"/>
<evidence type="ECO:0000313" key="3">
    <source>
        <dbReference type="EMBL" id="TVY30156.1"/>
    </source>
</evidence>
<dbReference type="Gene3D" id="3.40.720.10">
    <property type="entry name" value="Alkaline Phosphatase, subunit A"/>
    <property type="match status" value="2"/>
</dbReference>
<dbReference type="RefSeq" id="XP_031008942.1">
    <property type="nucleotide sequence ID" value="XM_031146122.1"/>
</dbReference>
<keyword evidence="1" id="KW-0378">Hydrolase</keyword>
<dbReference type="PANTHER" id="PTHR31956">
    <property type="entry name" value="NON-SPECIFIC PHOSPHOLIPASE C4-RELATED"/>
    <property type="match status" value="1"/>
</dbReference>
<name>A0A8H8RB80_9HELO</name>
<dbReference type="Proteomes" id="UP000431533">
    <property type="component" value="Unassembled WGS sequence"/>
</dbReference>
<feature type="region of interest" description="Disordered" evidence="2">
    <location>
        <begin position="465"/>
        <end position="494"/>
    </location>
</feature>
<dbReference type="OrthoDB" id="5135119at2759"/>
<dbReference type="InterPro" id="IPR007312">
    <property type="entry name" value="Phosphoesterase"/>
</dbReference>
<dbReference type="GeneID" id="41981334"/>
<dbReference type="InterPro" id="IPR017850">
    <property type="entry name" value="Alkaline_phosphatase_core_sf"/>
</dbReference>
<evidence type="ECO:0000256" key="1">
    <source>
        <dbReference type="ARBA" id="ARBA00022801"/>
    </source>
</evidence>
<dbReference type="EMBL" id="QGMH01000010">
    <property type="protein sequence ID" value="TVY30156.1"/>
    <property type="molecule type" value="Genomic_DNA"/>
</dbReference>
<dbReference type="AlphaFoldDB" id="A0A8H8RB80"/>
<accession>A0A8H8RB80</accession>
<keyword evidence="4" id="KW-1185">Reference proteome</keyword>
<protein>
    <submittedName>
        <fullName evidence="3">Non-hemolytic phospholipase C</fullName>
    </submittedName>
</protein>
<gene>
    <name evidence="3" type="primary">plcN_1</name>
    <name evidence="3" type="ORF">LHYA1_G001136</name>
</gene>
<evidence type="ECO:0000256" key="2">
    <source>
        <dbReference type="SAM" id="MobiDB-lite"/>
    </source>
</evidence>
<evidence type="ECO:0000313" key="4">
    <source>
        <dbReference type="Proteomes" id="UP000431533"/>
    </source>
</evidence>